<feature type="domain" description="HTH lysR-type" evidence="5">
    <location>
        <begin position="11"/>
        <end position="68"/>
    </location>
</feature>
<dbReference type="PANTHER" id="PTHR30579">
    <property type="entry name" value="TRANSCRIPTIONAL REGULATOR"/>
    <property type="match status" value="1"/>
</dbReference>
<dbReference type="InterPro" id="IPR000847">
    <property type="entry name" value="LysR_HTH_N"/>
</dbReference>
<keyword evidence="2" id="KW-0805">Transcription regulation</keyword>
<dbReference type="PANTHER" id="PTHR30579:SF7">
    <property type="entry name" value="HTH-TYPE TRANSCRIPTIONAL REGULATOR LRHA-RELATED"/>
    <property type="match status" value="1"/>
</dbReference>
<proteinExistence type="inferred from homology"/>
<dbReference type="SUPFAM" id="SSF46785">
    <property type="entry name" value="Winged helix' DNA-binding domain"/>
    <property type="match status" value="1"/>
</dbReference>
<dbReference type="Pfam" id="PF00126">
    <property type="entry name" value="HTH_1"/>
    <property type="match status" value="1"/>
</dbReference>
<accession>A0ABR4WHP7</accession>
<name>A0ABR4WHP7_9GAMM</name>
<dbReference type="Pfam" id="PF03466">
    <property type="entry name" value="LysR_substrate"/>
    <property type="match status" value="1"/>
</dbReference>
<dbReference type="InterPro" id="IPR005119">
    <property type="entry name" value="LysR_subst-bd"/>
</dbReference>
<evidence type="ECO:0000256" key="4">
    <source>
        <dbReference type="ARBA" id="ARBA00023163"/>
    </source>
</evidence>
<comment type="similarity">
    <text evidence="1">Belongs to the LysR transcriptional regulatory family.</text>
</comment>
<evidence type="ECO:0000256" key="3">
    <source>
        <dbReference type="ARBA" id="ARBA00023125"/>
    </source>
</evidence>
<dbReference type="InterPro" id="IPR036390">
    <property type="entry name" value="WH_DNA-bd_sf"/>
</dbReference>
<evidence type="ECO:0000313" key="7">
    <source>
        <dbReference type="Proteomes" id="UP000029443"/>
    </source>
</evidence>
<protein>
    <submittedName>
        <fullName evidence="6">LysR family transcriptional regulator</fullName>
    </submittedName>
</protein>
<dbReference type="RefSeq" id="WP_035244721.1">
    <property type="nucleotide sequence ID" value="NZ_ARXU01000001.1"/>
</dbReference>
<keyword evidence="4" id="KW-0804">Transcription</keyword>
<organism evidence="6 7">
    <name type="scientific">Alcanivorax jadensis T9</name>
    <dbReference type="NCBI Taxonomy" id="1177181"/>
    <lineage>
        <taxon>Bacteria</taxon>
        <taxon>Pseudomonadati</taxon>
        <taxon>Pseudomonadota</taxon>
        <taxon>Gammaproteobacteria</taxon>
        <taxon>Oceanospirillales</taxon>
        <taxon>Alcanivoracaceae</taxon>
        <taxon>Alcanivorax</taxon>
    </lineage>
</organism>
<comment type="caution">
    <text evidence="6">The sequence shown here is derived from an EMBL/GenBank/DDBJ whole genome shotgun (WGS) entry which is preliminary data.</text>
</comment>
<sequence>MPPDSPLQPLLDTEILRSFVAIAETESFTQAAAEVFRTPSALSMQIKRLEQQVGQRLFLREARRVSLTAEGEAMLGYARRLLKLNQEAISHFTAPELEGTVRLGTPDDIGTRILPQVLTQFSRSHPAVQVNVIVGRSADMLKQLDAGKLDLIMVTTGKQARPARGEVVHSEPLVWAGAQGGIAVSQTPLPLALASQGCPWRKMALEALDRSDHRYRVAYTSEHCAGQEAAMQADLAIGPFPLSLIQPPLQQLGDEYQLPELGDYQIAMLYRGEEGSATHVLAGHVRAVFRALRL</sequence>
<dbReference type="Gene3D" id="1.10.10.10">
    <property type="entry name" value="Winged helix-like DNA-binding domain superfamily/Winged helix DNA-binding domain"/>
    <property type="match status" value="1"/>
</dbReference>
<dbReference type="EMBL" id="ARXU01000001">
    <property type="protein sequence ID" value="KGD63144.1"/>
    <property type="molecule type" value="Genomic_DNA"/>
</dbReference>
<keyword evidence="7" id="KW-1185">Reference proteome</keyword>
<dbReference type="InterPro" id="IPR036388">
    <property type="entry name" value="WH-like_DNA-bd_sf"/>
</dbReference>
<reference evidence="6 7" key="1">
    <citation type="submission" date="2012-09" db="EMBL/GenBank/DDBJ databases">
        <title>Genome Sequence of alkane-degrading Bacterium Alcanivorax jadensis T9.</title>
        <authorList>
            <person name="Lai Q."/>
            <person name="Shao Z."/>
        </authorList>
    </citation>
    <scope>NUCLEOTIDE SEQUENCE [LARGE SCALE GENOMIC DNA]</scope>
    <source>
        <strain evidence="6 7">T9</strain>
    </source>
</reference>
<dbReference type="PROSITE" id="PS50931">
    <property type="entry name" value="HTH_LYSR"/>
    <property type="match status" value="1"/>
</dbReference>
<evidence type="ECO:0000256" key="1">
    <source>
        <dbReference type="ARBA" id="ARBA00009437"/>
    </source>
</evidence>
<gene>
    <name evidence="6" type="ORF">T9A_00464</name>
</gene>
<keyword evidence="3" id="KW-0238">DNA-binding</keyword>
<dbReference type="Proteomes" id="UP000029443">
    <property type="component" value="Unassembled WGS sequence"/>
</dbReference>
<evidence type="ECO:0000313" key="6">
    <source>
        <dbReference type="EMBL" id="KGD63144.1"/>
    </source>
</evidence>
<evidence type="ECO:0000256" key="2">
    <source>
        <dbReference type="ARBA" id="ARBA00023015"/>
    </source>
</evidence>
<dbReference type="SUPFAM" id="SSF53850">
    <property type="entry name" value="Periplasmic binding protein-like II"/>
    <property type="match status" value="1"/>
</dbReference>
<dbReference type="InterPro" id="IPR050176">
    <property type="entry name" value="LTTR"/>
</dbReference>
<evidence type="ECO:0000259" key="5">
    <source>
        <dbReference type="PROSITE" id="PS50931"/>
    </source>
</evidence>
<dbReference type="Gene3D" id="3.40.190.10">
    <property type="entry name" value="Periplasmic binding protein-like II"/>
    <property type="match status" value="2"/>
</dbReference>
<dbReference type="PRINTS" id="PR00039">
    <property type="entry name" value="HTHLYSR"/>
</dbReference>